<keyword evidence="3" id="KW-0812">Transmembrane</keyword>
<dbReference type="InterPro" id="IPR050694">
    <property type="entry name" value="LRRC14/PRAME"/>
</dbReference>
<keyword evidence="3" id="KW-1133">Transmembrane helix</keyword>
<name>A0A6B0SGP8_9CETA</name>
<dbReference type="Proteomes" id="UP000322234">
    <property type="component" value="Unassembled WGS sequence"/>
</dbReference>
<dbReference type="InterPro" id="IPR032675">
    <property type="entry name" value="LRR_dom_sf"/>
</dbReference>
<accession>A0A6B0SGP8</accession>
<gene>
    <name evidence="4" type="ORF">E5288_WYG013388</name>
</gene>
<dbReference type="Gene3D" id="3.80.10.10">
    <property type="entry name" value="Ribonuclease Inhibitor"/>
    <property type="match status" value="1"/>
</dbReference>
<keyword evidence="1" id="KW-0433">Leucine-rich repeat</keyword>
<evidence type="ECO:0000256" key="3">
    <source>
        <dbReference type="SAM" id="Phobius"/>
    </source>
</evidence>
<proteinExistence type="predicted"/>
<reference evidence="4" key="1">
    <citation type="submission" date="2019-10" db="EMBL/GenBank/DDBJ databases">
        <title>The sequence and de novo assembly of the wild yak genome.</title>
        <authorList>
            <person name="Liu Y."/>
        </authorList>
    </citation>
    <scope>NUCLEOTIDE SEQUENCE [LARGE SCALE GENOMIC DNA]</scope>
    <source>
        <strain evidence="4">WY2019</strain>
    </source>
</reference>
<evidence type="ECO:0000313" key="5">
    <source>
        <dbReference type="Proteomes" id="UP000322234"/>
    </source>
</evidence>
<evidence type="ECO:0000256" key="1">
    <source>
        <dbReference type="ARBA" id="ARBA00022614"/>
    </source>
</evidence>
<sequence length="220" mass="24791">MQKRCRVDAQVGLKPVQAPVEVLVNLCLKEDTLDETLSYLLKKAKQRRSLLHLRCQKLRIFTMPMQSIRRILKVVQLDSIQDLEVNCTWKLAMLGRCLKTPVETLWITKCLISESDLTYLSQCPSVSLLKDLGLSGDLDLDECGIMDSQFSALLPSLSHCSQLTTYSFCGNTISMAMLEILLLYTVGLIKLSYMLYPALLESYEDVNGILYLGLLAQPHA</sequence>
<dbReference type="PANTHER" id="PTHR14224:SF24">
    <property type="entry name" value="MELANOMA ANTIGEN PREFERENTIALLY EXPRESSED IN TUMORS"/>
    <property type="match status" value="1"/>
</dbReference>
<dbReference type="SUPFAM" id="SSF52047">
    <property type="entry name" value="RNI-like"/>
    <property type="match status" value="1"/>
</dbReference>
<evidence type="ECO:0000256" key="2">
    <source>
        <dbReference type="ARBA" id="ARBA00022737"/>
    </source>
</evidence>
<dbReference type="GO" id="GO:0005737">
    <property type="term" value="C:cytoplasm"/>
    <property type="evidence" value="ECO:0007669"/>
    <property type="project" value="TreeGrafter"/>
</dbReference>
<dbReference type="EMBL" id="VBQZ03000359">
    <property type="protein sequence ID" value="MXQ99154.1"/>
    <property type="molecule type" value="Genomic_DNA"/>
</dbReference>
<dbReference type="PANTHER" id="PTHR14224">
    <property type="entry name" value="SIMILAR TO PREFERENTIALLY EXPRESSED ANTIGEN IN MELANOMA-LIKE 3"/>
    <property type="match status" value="1"/>
</dbReference>
<feature type="transmembrane region" description="Helical" evidence="3">
    <location>
        <begin position="176"/>
        <end position="196"/>
    </location>
</feature>
<protein>
    <submittedName>
        <fullName evidence="4">Uncharacterized protein</fullName>
    </submittedName>
</protein>
<keyword evidence="5" id="KW-1185">Reference proteome</keyword>
<organism evidence="4 5">
    <name type="scientific">Bos mutus</name>
    <name type="common">wild yak</name>
    <dbReference type="NCBI Taxonomy" id="72004"/>
    <lineage>
        <taxon>Eukaryota</taxon>
        <taxon>Metazoa</taxon>
        <taxon>Chordata</taxon>
        <taxon>Craniata</taxon>
        <taxon>Vertebrata</taxon>
        <taxon>Euteleostomi</taxon>
        <taxon>Mammalia</taxon>
        <taxon>Eutheria</taxon>
        <taxon>Laurasiatheria</taxon>
        <taxon>Artiodactyla</taxon>
        <taxon>Ruminantia</taxon>
        <taxon>Pecora</taxon>
        <taxon>Bovidae</taxon>
        <taxon>Bovinae</taxon>
        <taxon>Bos</taxon>
    </lineage>
</organism>
<comment type="caution">
    <text evidence="4">The sequence shown here is derived from an EMBL/GenBank/DDBJ whole genome shotgun (WGS) entry which is preliminary data.</text>
</comment>
<evidence type="ECO:0000313" key="4">
    <source>
        <dbReference type="EMBL" id="MXQ99154.1"/>
    </source>
</evidence>
<keyword evidence="2" id="KW-0677">Repeat</keyword>
<dbReference type="AlphaFoldDB" id="A0A6B0SGP8"/>
<keyword evidence="3" id="KW-0472">Membrane</keyword>